<evidence type="ECO:0000256" key="2">
    <source>
        <dbReference type="SAM" id="SignalP"/>
    </source>
</evidence>
<feature type="signal peptide" evidence="2">
    <location>
        <begin position="1"/>
        <end position="24"/>
    </location>
</feature>
<reference evidence="4 5" key="1">
    <citation type="submission" date="2020-10" db="EMBL/GenBank/DDBJ databases">
        <title>Identification of Nocardia species via Next-generation sequencing and recognition of intraspecies genetic diversity.</title>
        <authorList>
            <person name="Li P."/>
            <person name="Li P."/>
            <person name="Lu B."/>
        </authorList>
    </citation>
    <scope>NUCLEOTIDE SEQUENCE [LARGE SCALE GENOMIC DNA]</scope>
    <source>
        <strain evidence="4 5">BJ06-0157</strain>
    </source>
</reference>
<dbReference type="Proteomes" id="UP000702209">
    <property type="component" value="Unassembled WGS sequence"/>
</dbReference>
<keyword evidence="2" id="KW-0732">Signal</keyword>
<feature type="domain" description="DUF8020" evidence="3">
    <location>
        <begin position="35"/>
        <end position="107"/>
    </location>
</feature>
<keyword evidence="5" id="KW-1185">Reference proteome</keyword>
<organism evidence="4 5">
    <name type="scientific">Nocardia amamiensis</name>
    <dbReference type="NCBI Taxonomy" id="404578"/>
    <lineage>
        <taxon>Bacteria</taxon>
        <taxon>Bacillati</taxon>
        <taxon>Actinomycetota</taxon>
        <taxon>Actinomycetes</taxon>
        <taxon>Mycobacteriales</taxon>
        <taxon>Nocardiaceae</taxon>
        <taxon>Nocardia</taxon>
    </lineage>
</organism>
<dbReference type="EMBL" id="JADLQX010000021">
    <property type="protein sequence ID" value="MBF6300916.1"/>
    <property type="molecule type" value="Genomic_DNA"/>
</dbReference>
<sequence length="242" mass="24533">MPLRRAAWAAVFTATIGVTATATAAADPETHPPHVAYHANIVDRSVITTLEHGVFTLAGDRQSVIVRNSAGHELDTLPLTFSIDGQPLPIRYDISGDSRTLTMTPDTEGIRRNESNLIASPLENQLAMNDLINAVSIGTSLGSLIGTAIGAAVGIGVGFVLAGAACAVISLGCVVTVLPIIGLVGAVGGLAGLVLGGGPAAAYALYEYVTTLQTPPGGTKYAPHVQGRPGGVLAPADTSHGQ</sequence>
<name>A0ABS0CWE4_9NOCA</name>
<evidence type="ECO:0000313" key="4">
    <source>
        <dbReference type="EMBL" id="MBF6300916.1"/>
    </source>
</evidence>
<comment type="caution">
    <text evidence="4">The sequence shown here is derived from an EMBL/GenBank/DDBJ whole genome shotgun (WGS) entry which is preliminary data.</text>
</comment>
<evidence type="ECO:0000256" key="1">
    <source>
        <dbReference type="SAM" id="MobiDB-lite"/>
    </source>
</evidence>
<accession>A0ABS0CWE4</accession>
<proteinExistence type="predicted"/>
<protein>
    <recommendedName>
        <fullName evidence="3">DUF8020 domain-containing protein</fullName>
    </recommendedName>
</protein>
<dbReference type="RefSeq" id="WP_195132131.1">
    <property type="nucleotide sequence ID" value="NZ_JADLQX010000021.1"/>
</dbReference>
<feature type="region of interest" description="Disordered" evidence="1">
    <location>
        <begin position="219"/>
        <end position="242"/>
    </location>
</feature>
<evidence type="ECO:0000313" key="5">
    <source>
        <dbReference type="Proteomes" id="UP000702209"/>
    </source>
</evidence>
<evidence type="ECO:0000259" key="3">
    <source>
        <dbReference type="Pfam" id="PF26059"/>
    </source>
</evidence>
<feature type="chain" id="PRO_5046737124" description="DUF8020 domain-containing protein" evidence="2">
    <location>
        <begin position="25"/>
        <end position="242"/>
    </location>
</feature>
<dbReference type="Pfam" id="PF26059">
    <property type="entry name" value="DUF8020"/>
    <property type="match status" value="1"/>
</dbReference>
<gene>
    <name evidence="4" type="ORF">IU459_25710</name>
</gene>
<dbReference type="InterPro" id="IPR058333">
    <property type="entry name" value="DUF8020"/>
</dbReference>